<keyword evidence="2" id="KW-1185">Reference proteome</keyword>
<name>A0A0C3PHR9_PISTI</name>
<dbReference type="EMBL" id="KN831958">
    <property type="protein sequence ID" value="KIO08026.1"/>
    <property type="molecule type" value="Genomic_DNA"/>
</dbReference>
<dbReference type="Proteomes" id="UP000054217">
    <property type="component" value="Unassembled WGS sequence"/>
</dbReference>
<dbReference type="AlphaFoldDB" id="A0A0C3PHR9"/>
<accession>A0A0C3PHR9</accession>
<reference evidence="1 2" key="1">
    <citation type="submission" date="2014-04" db="EMBL/GenBank/DDBJ databases">
        <authorList>
            <consortium name="DOE Joint Genome Institute"/>
            <person name="Kuo A."/>
            <person name="Kohler A."/>
            <person name="Costa M.D."/>
            <person name="Nagy L.G."/>
            <person name="Floudas D."/>
            <person name="Copeland A."/>
            <person name="Barry K.W."/>
            <person name="Cichocki N."/>
            <person name="Veneault-Fourrey C."/>
            <person name="LaButti K."/>
            <person name="Lindquist E.A."/>
            <person name="Lipzen A."/>
            <person name="Lundell T."/>
            <person name="Morin E."/>
            <person name="Murat C."/>
            <person name="Sun H."/>
            <person name="Tunlid A."/>
            <person name="Henrissat B."/>
            <person name="Grigoriev I.V."/>
            <person name="Hibbett D.S."/>
            <person name="Martin F."/>
            <person name="Nordberg H.P."/>
            <person name="Cantor M.N."/>
            <person name="Hua S.X."/>
        </authorList>
    </citation>
    <scope>NUCLEOTIDE SEQUENCE [LARGE SCALE GENOMIC DNA]</scope>
    <source>
        <strain evidence="1 2">Marx 270</strain>
    </source>
</reference>
<dbReference type="OrthoDB" id="3183574at2759"/>
<sequence>MPPTLQLTSEFPLFSKPDLLQLVLEHCDIKDLLALASTSTTNAKRVRLYLRHRLNVICSPFFPCTVHLTDMLSACDAIVSGSAALRMLLPANACNWSSSDLDIYVSFNSQPQLYNLLRKHHYNIICEGRTNRNDYLPSTIFTVTTFGNGRKNIDIIMSRMSSALSPIFQFHSTAVMNFFTADSLFCAYPSLTLHHCALINTASLHNRTFPPSHMQALLKYKSHGFQFILSLNDNGWLSLDFATVPHRDTQPVTTFYCLGIMDAVWTLGGHVCGSISLCVPPILHIINDNS</sequence>
<dbReference type="HOGENOM" id="CLU_068912_2_0_1"/>
<evidence type="ECO:0000313" key="1">
    <source>
        <dbReference type="EMBL" id="KIO08026.1"/>
    </source>
</evidence>
<proteinExistence type="predicted"/>
<protein>
    <submittedName>
        <fullName evidence="1">Uncharacterized protein</fullName>
    </submittedName>
</protein>
<evidence type="ECO:0000313" key="2">
    <source>
        <dbReference type="Proteomes" id="UP000054217"/>
    </source>
</evidence>
<dbReference type="InParanoid" id="A0A0C3PHR9"/>
<gene>
    <name evidence="1" type="ORF">M404DRAFT_135303</name>
</gene>
<reference evidence="2" key="2">
    <citation type="submission" date="2015-01" db="EMBL/GenBank/DDBJ databases">
        <title>Evolutionary Origins and Diversification of the Mycorrhizal Mutualists.</title>
        <authorList>
            <consortium name="DOE Joint Genome Institute"/>
            <consortium name="Mycorrhizal Genomics Consortium"/>
            <person name="Kohler A."/>
            <person name="Kuo A."/>
            <person name="Nagy L.G."/>
            <person name="Floudas D."/>
            <person name="Copeland A."/>
            <person name="Barry K.W."/>
            <person name="Cichocki N."/>
            <person name="Veneault-Fourrey C."/>
            <person name="LaButti K."/>
            <person name="Lindquist E.A."/>
            <person name="Lipzen A."/>
            <person name="Lundell T."/>
            <person name="Morin E."/>
            <person name="Murat C."/>
            <person name="Riley R."/>
            <person name="Ohm R."/>
            <person name="Sun H."/>
            <person name="Tunlid A."/>
            <person name="Henrissat B."/>
            <person name="Grigoriev I.V."/>
            <person name="Hibbett D.S."/>
            <person name="Martin F."/>
        </authorList>
    </citation>
    <scope>NUCLEOTIDE SEQUENCE [LARGE SCALE GENOMIC DNA]</scope>
    <source>
        <strain evidence="2">Marx 270</strain>
    </source>
</reference>
<organism evidence="1 2">
    <name type="scientific">Pisolithus tinctorius Marx 270</name>
    <dbReference type="NCBI Taxonomy" id="870435"/>
    <lineage>
        <taxon>Eukaryota</taxon>
        <taxon>Fungi</taxon>
        <taxon>Dikarya</taxon>
        <taxon>Basidiomycota</taxon>
        <taxon>Agaricomycotina</taxon>
        <taxon>Agaricomycetes</taxon>
        <taxon>Agaricomycetidae</taxon>
        <taxon>Boletales</taxon>
        <taxon>Sclerodermatineae</taxon>
        <taxon>Pisolithaceae</taxon>
        <taxon>Pisolithus</taxon>
    </lineage>
</organism>